<proteinExistence type="inferred from homology"/>
<evidence type="ECO:0000256" key="6">
    <source>
        <dbReference type="ARBA" id="ARBA00022556"/>
    </source>
</evidence>
<comment type="similarity">
    <text evidence="12">Belongs to the drug/metabolite transporter (DMT) superfamily. Small multidrug resistance (SMR) (TC 2.A.7.1) family.</text>
</comment>
<evidence type="ECO:0000256" key="1">
    <source>
        <dbReference type="ARBA" id="ARBA00004651"/>
    </source>
</evidence>
<feature type="transmembrane region" description="Helical" evidence="13">
    <location>
        <begin position="33"/>
        <end position="51"/>
    </location>
</feature>
<dbReference type="Proteomes" id="UP001596047">
    <property type="component" value="Unassembled WGS sequence"/>
</dbReference>
<dbReference type="EMBL" id="JBHSOW010000042">
    <property type="protein sequence ID" value="MFC5649881.1"/>
    <property type="molecule type" value="Genomic_DNA"/>
</dbReference>
<evidence type="ECO:0000313" key="16">
    <source>
        <dbReference type="Proteomes" id="UP001596047"/>
    </source>
</evidence>
<keyword evidence="10" id="KW-0443">Lipid metabolism</keyword>
<keyword evidence="8" id="KW-0448">Lipopolysaccharide biosynthesis</keyword>
<evidence type="ECO:0000256" key="10">
    <source>
        <dbReference type="ARBA" id="ARBA00023098"/>
    </source>
</evidence>
<comment type="caution">
    <text evidence="15">The sequence shown here is derived from an EMBL/GenBank/DDBJ whole genome shotgun (WGS) entry which is preliminary data.</text>
</comment>
<evidence type="ECO:0000256" key="2">
    <source>
        <dbReference type="ARBA" id="ARBA00007362"/>
    </source>
</evidence>
<feature type="transmembrane region" description="Helical" evidence="13">
    <location>
        <begin position="6"/>
        <end position="24"/>
    </location>
</feature>
<evidence type="ECO:0000256" key="5">
    <source>
        <dbReference type="ARBA" id="ARBA00022519"/>
    </source>
</evidence>
<feature type="transmembrane region" description="Helical" evidence="13">
    <location>
        <begin position="211"/>
        <end position="232"/>
    </location>
</feature>
<comment type="subcellular location">
    <subcellularLocation>
        <location evidence="1 12">Cell membrane</location>
        <topology evidence="1 12">Multi-pass membrane protein</topology>
    </subcellularLocation>
</comment>
<feature type="transmembrane region" description="Helical" evidence="13">
    <location>
        <begin position="92"/>
        <end position="112"/>
    </location>
</feature>
<evidence type="ECO:0000256" key="7">
    <source>
        <dbReference type="ARBA" id="ARBA00022692"/>
    </source>
</evidence>
<organism evidence="15 16">
    <name type="scientific">Paenibacillus solisilvae</name>
    <dbReference type="NCBI Taxonomy" id="2486751"/>
    <lineage>
        <taxon>Bacteria</taxon>
        <taxon>Bacillati</taxon>
        <taxon>Bacillota</taxon>
        <taxon>Bacilli</taxon>
        <taxon>Bacillales</taxon>
        <taxon>Paenibacillaceae</taxon>
        <taxon>Paenibacillus</taxon>
    </lineage>
</organism>
<name>A0ABW0VVL2_9BACL</name>
<evidence type="ECO:0000256" key="4">
    <source>
        <dbReference type="ARBA" id="ARBA00022516"/>
    </source>
</evidence>
<feature type="transmembrane region" description="Helical" evidence="13">
    <location>
        <begin position="145"/>
        <end position="164"/>
    </location>
</feature>
<keyword evidence="3" id="KW-1003">Cell membrane</keyword>
<keyword evidence="6" id="KW-0441">Lipid A biosynthesis</keyword>
<dbReference type="InterPro" id="IPR000390">
    <property type="entry name" value="Small_drug/metabolite_transptr"/>
</dbReference>
<dbReference type="Pfam" id="PF00893">
    <property type="entry name" value="Multi_Drug_Res"/>
    <property type="match status" value="1"/>
</dbReference>
<evidence type="ECO:0000313" key="15">
    <source>
        <dbReference type="EMBL" id="MFC5649881.1"/>
    </source>
</evidence>
<feature type="transmembrane region" description="Helical" evidence="13">
    <location>
        <begin position="238"/>
        <end position="256"/>
    </location>
</feature>
<feature type="transmembrane region" description="Helical" evidence="13">
    <location>
        <begin position="265"/>
        <end position="282"/>
    </location>
</feature>
<reference evidence="16" key="1">
    <citation type="journal article" date="2019" name="Int. J. Syst. Evol. Microbiol.">
        <title>The Global Catalogue of Microorganisms (GCM) 10K type strain sequencing project: providing services to taxonomists for standard genome sequencing and annotation.</title>
        <authorList>
            <consortium name="The Broad Institute Genomics Platform"/>
            <consortium name="The Broad Institute Genome Sequencing Center for Infectious Disease"/>
            <person name="Wu L."/>
            <person name="Ma J."/>
        </authorList>
    </citation>
    <scope>NUCLEOTIDE SEQUENCE [LARGE SCALE GENOMIC DNA]</scope>
    <source>
        <strain evidence="16">CGMCC 1.3240</strain>
    </source>
</reference>
<keyword evidence="11 13" id="KW-0472">Membrane</keyword>
<dbReference type="PANTHER" id="PTHR30561">
    <property type="entry name" value="SMR FAMILY PROTON-DEPENDENT DRUG EFFLUX TRANSPORTER SUGE"/>
    <property type="match status" value="1"/>
</dbReference>
<feature type="transmembrane region" description="Helical" evidence="13">
    <location>
        <begin position="118"/>
        <end position="138"/>
    </location>
</feature>
<evidence type="ECO:0000256" key="8">
    <source>
        <dbReference type="ARBA" id="ARBA00022985"/>
    </source>
</evidence>
<keyword evidence="7 12" id="KW-0812">Transmembrane</keyword>
<evidence type="ECO:0000256" key="13">
    <source>
        <dbReference type="SAM" id="Phobius"/>
    </source>
</evidence>
<dbReference type="RefSeq" id="WP_379188424.1">
    <property type="nucleotide sequence ID" value="NZ_JBHSOW010000042.1"/>
</dbReference>
<evidence type="ECO:0000256" key="9">
    <source>
        <dbReference type="ARBA" id="ARBA00022989"/>
    </source>
</evidence>
<keyword evidence="4" id="KW-0444">Lipid biosynthesis</keyword>
<evidence type="ECO:0000256" key="3">
    <source>
        <dbReference type="ARBA" id="ARBA00022475"/>
    </source>
</evidence>
<dbReference type="InterPro" id="IPR037185">
    <property type="entry name" value="EmrE-like"/>
</dbReference>
<feature type="transmembrane region" description="Helical" evidence="13">
    <location>
        <begin position="170"/>
        <end position="190"/>
    </location>
</feature>
<dbReference type="SUPFAM" id="SSF103481">
    <property type="entry name" value="Multidrug resistance efflux transporter EmrE"/>
    <property type="match status" value="2"/>
</dbReference>
<keyword evidence="16" id="KW-1185">Reference proteome</keyword>
<comment type="similarity">
    <text evidence="2">Belongs to the EamA transporter family.</text>
</comment>
<keyword evidence="5" id="KW-0997">Cell inner membrane</keyword>
<accession>A0ABW0VVL2</accession>
<feature type="transmembrane region" description="Helical" evidence="13">
    <location>
        <begin position="57"/>
        <end position="80"/>
    </location>
</feature>
<evidence type="ECO:0000256" key="11">
    <source>
        <dbReference type="ARBA" id="ARBA00023136"/>
    </source>
</evidence>
<feature type="domain" description="EamA" evidence="14">
    <location>
        <begin position="153"/>
        <end position="278"/>
    </location>
</feature>
<dbReference type="Pfam" id="PF00892">
    <property type="entry name" value="EamA"/>
    <property type="match status" value="1"/>
</dbReference>
<evidence type="ECO:0000259" key="14">
    <source>
        <dbReference type="Pfam" id="PF00892"/>
    </source>
</evidence>
<keyword evidence="9 13" id="KW-1133">Transmembrane helix</keyword>
<sequence>MVNIAIAIGLVIGSGLAHAVWNLFTKSSRNKNVFLWLIHACSCIVFLPFFIHDISRGIPLVGYGFMAVTLVCQLCYAYFLPIAYQRADMSRAYPIMRGIAALFVPLLGVWIFDEHLSPAGWAGVAAIVVGLFAISGLGGSDWRGFLHAFGPLLGVGASITAYTLNDKMLLNYISPLALILISNMGFTLMLGYTALKSGDIRSEWSRQWGRILLGSFLSPGSYLLFLLAVKLAPVSHLAPIREISTVFGTILGVWLLKESNGKRRILYAGVIVFGIVTIGIWGS</sequence>
<protein>
    <submittedName>
        <fullName evidence="15">DMT family transporter</fullName>
    </submittedName>
</protein>
<dbReference type="InterPro" id="IPR045324">
    <property type="entry name" value="Small_multidrug_res"/>
</dbReference>
<gene>
    <name evidence="15" type="ORF">ACFPYJ_12260</name>
</gene>
<dbReference type="Gene3D" id="1.10.3730.20">
    <property type="match status" value="2"/>
</dbReference>
<evidence type="ECO:0000256" key="12">
    <source>
        <dbReference type="RuleBase" id="RU003942"/>
    </source>
</evidence>
<dbReference type="InterPro" id="IPR000620">
    <property type="entry name" value="EamA_dom"/>
</dbReference>
<dbReference type="PANTHER" id="PTHR30561:SF9">
    <property type="entry name" value="4-AMINO-4-DEOXY-L-ARABINOSE-PHOSPHOUNDECAPRENOL FLIPPASE SUBUNIT ARNF-RELATED"/>
    <property type="match status" value="1"/>
</dbReference>